<dbReference type="InterPro" id="IPR016181">
    <property type="entry name" value="Acyl_CoA_acyltransferase"/>
</dbReference>
<keyword evidence="5" id="KW-1185">Reference proteome</keyword>
<dbReference type="EMBL" id="CP022572">
    <property type="protein sequence ID" value="AZU60613.1"/>
    <property type="molecule type" value="Genomic_DNA"/>
</dbReference>
<evidence type="ECO:0000256" key="2">
    <source>
        <dbReference type="ARBA" id="ARBA00023315"/>
    </source>
</evidence>
<gene>
    <name evidence="4" type="ORF">CHR53_04670</name>
</gene>
<keyword evidence="1 4" id="KW-0808">Transferase</keyword>
<dbReference type="RefSeq" id="WP_127485337.1">
    <property type="nucleotide sequence ID" value="NZ_CP022572.1"/>
</dbReference>
<dbReference type="Proteomes" id="UP000282892">
    <property type="component" value="Chromosome"/>
</dbReference>
<dbReference type="PANTHER" id="PTHR43626">
    <property type="entry name" value="ACYL-COA N-ACYLTRANSFERASE"/>
    <property type="match status" value="1"/>
</dbReference>
<dbReference type="InterPro" id="IPR000182">
    <property type="entry name" value="GNAT_dom"/>
</dbReference>
<dbReference type="CDD" id="cd04301">
    <property type="entry name" value="NAT_SF"/>
    <property type="match status" value="1"/>
</dbReference>
<dbReference type="Gene3D" id="3.40.630.30">
    <property type="match status" value="1"/>
</dbReference>
<reference evidence="4 5" key="1">
    <citation type="submission" date="2017-07" db="EMBL/GenBank/DDBJ databases">
        <title>The complete genome sequence of Bacillus mesonae strain H20-5, an efficient strain improving plant abiotic stress resistance.</title>
        <authorList>
            <person name="Kim S.Y."/>
            <person name="Song H."/>
            <person name="Sang M.K."/>
            <person name="Weon H.-Y."/>
            <person name="Song J."/>
        </authorList>
    </citation>
    <scope>NUCLEOTIDE SEQUENCE [LARGE SCALE GENOMIC DNA]</scope>
    <source>
        <strain evidence="4 5">H20-5</strain>
    </source>
</reference>
<name>A0A3Q9QRK6_9BACI</name>
<evidence type="ECO:0000313" key="4">
    <source>
        <dbReference type="EMBL" id="AZU60613.1"/>
    </source>
</evidence>
<dbReference type="SUPFAM" id="SSF55729">
    <property type="entry name" value="Acyl-CoA N-acyltransferases (Nat)"/>
    <property type="match status" value="1"/>
</dbReference>
<keyword evidence="2 4" id="KW-0012">Acyltransferase</keyword>
<evidence type="ECO:0000313" key="5">
    <source>
        <dbReference type="Proteomes" id="UP000282892"/>
    </source>
</evidence>
<accession>A0A3Q9QRK6</accession>
<dbReference type="NCBIfam" id="NF005840">
    <property type="entry name" value="PRK07757.1"/>
    <property type="match status" value="1"/>
</dbReference>
<dbReference type="GO" id="GO:0008080">
    <property type="term" value="F:N-acetyltransferase activity"/>
    <property type="evidence" value="ECO:0007669"/>
    <property type="project" value="InterPro"/>
</dbReference>
<dbReference type="PROSITE" id="PS51186">
    <property type="entry name" value="GNAT"/>
    <property type="match status" value="1"/>
</dbReference>
<evidence type="ECO:0000259" key="3">
    <source>
        <dbReference type="PROSITE" id="PS51186"/>
    </source>
</evidence>
<protein>
    <submittedName>
        <fullName evidence="4">GNAT family N-acetyltransferase</fullName>
        <ecNumber evidence="4">2.3.1.1</ecNumber>
    </submittedName>
</protein>
<dbReference type="STRING" id="1193713.GCA_001636315_03459"/>
<dbReference type="AlphaFoldDB" id="A0A3Q9QRK6"/>
<dbReference type="OrthoDB" id="9793138at2"/>
<dbReference type="Pfam" id="PF00583">
    <property type="entry name" value="Acetyltransf_1"/>
    <property type="match status" value="1"/>
</dbReference>
<sequence>MEIYQAVAGDVKDIYKLIKFYAEKEVVLPRTYLSLYQHLQCLHVMKEKDEILGVAGLHVLGQDLAEVRSLVVAPHHAGKGIGRQLVEQMMKEAEKLQISRVISFTYETEFFKKCGFEIVSRDSLPEKVWIDCMTCPKFDCCDEVAMMKYVESL</sequence>
<evidence type="ECO:0000256" key="1">
    <source>
        <dbReference type="ARBA" id="ARBA00022679"/>
    </source>
</evidence>
<proteinExistence type="predicted"/>
<organism evidence="4 5">
    <name type="scientific">Neobacillus mesonae</name>
    <dbReference type="NCBI Taxonomy" id="1193713"/>
    <lineage>
        <taxon>Bacteria</taxon>
        <taxon>Bacillati</taxon>
        <taxon>Bacillota</taxon>
        <taxon>Bacilli</taxon>
        <taxon>Bacillales</taxon>
        <taxon>Bacillaceae</taxon>
        <taxon>Neobacillus</taxon>
    </lineage>
</organism>
<feature type="domain" description="N-acetyltransferase" evidence="3">
    <location>
        <begin position="1"/>
        <end position="151"/>
    </location>
</feature>
<dbReference type="PANTHER" id="PTHR43626:SF4">
    <property type="entry name" value="GCN5-RELATED N-ACETYLTRANSFERASE 2, CHLOROPLASTIC"/>
    <property type="match status" value="1"/>
</dbReference>
<dbReference type="KEGG" id="nmk:CHR53_04670"/>
<dbReference type="EC" id="2.3.1.1" evidence="4"/>
<dbReference type="InterPro" id="IPR045039">
    <property type="entry name" value="NSI-like"/>
</dbReference>
<dbReference type="GO" id="GO:0005737">
    <property type="term" value="C:cytoplasm"/>
    <property type="evidence" value="ECO:0007669"/>
    <property type="project" value="TreeGrafter"/>
</dbReference>